<dbReference type="EMBL" id="UETC01000002">
    <property type="protein sequence ID" value="SSA41503.1"/>
    <property type="molecule type" value="Genomic_DNA"/>
</dbReference>
<evidence type="ECO:0000313" key="4">
    <source>
        <dbReference type="Proteomes" id="UP000245839"/>
    </source>
</evidence>
<feature type="signal peptide" evidence="1">
    <location>
        <begin position="1"/>
        <end position="39"/>
    </location>
</feature>
<dbReference type="AlphaFoldDB" id="A0A2Y9C5L0"/>
<protein>
    <submittedName>
        <fullName evidence="2">PilJ/NarX-like methyl-accepting chemotaxis transducer</fullName>
    </submittedName>
    <submittedName>
        <fullName evidence="3">Type IV pili methyl-accepting chemotaxis transducer N-term</fullName>
    </submittedName>
</protein>
<sequence>MPLSRVALFFPPRPQALSSACLSAVAVLCVTVAAPPAFAEEAVYDGSKARVFLSANLRSLGEQAVATACRASVDPAISADARREATTLFDFVVAGLRDGDPALGVPGPRTNGRIVRRLDAMESAWEPIRAVATGTPTPAALSAVATTHADLMDSAESLLADVSGRYSNPQELLQVDAVALNFMGRQTKLLAEMDRIVCGMSAGIDAFGTGGDLAAAVSTFDATLVALRDGMPQAGINPPRTDIVRNELSAMYDRWSEAHTLLNGLVALGSARESDLAQVASLTSGLSDDMRNVVTLTMISSPGQEDVYKVPLAAYVERELSSWLTDPELIAAIRAQNAAHAELKLEDIEALDREWRAQAKSGGGPLIEDLMTRDASLTLAQRQRGSAGFVTEAFVMDNRGLNVAQSAVTSDYWQGDEAKWQETYDREDGGLHISEVEFDDSTGYYQIQASMPIVDPDTGEKIGAVTFGVNVQRLM</sequence>
<dbReference type="CDD" id="cd18773">
    <property type="entry name" value="PDC1_HK_sensor"/>
    <property type="match status" value="1"/>
</dbReference>
<proteinExistence type="predicted"/>
<accession>A0A2Y9C5L0</accession>
<evidence type="ECO:0000313" key="5">
    <source>
        <dbReference type="Proteomes" id="UP000251571"/>
    </source>
</evidence>
<dbReference type="Proteomes" id="UP000251571">
    <property type="component" value="Unassembled WGS sequence"/>
</dbReference>
<dbReference type="EMBL" id="QGDJ01000002">
    <property type="protein sequence ID" value="PWJ21093.1"/>
    <property type="molecule type" value="Genomic_DNA"/>
</dbReference>
<keyword evidence="4" id="KW-1185">Reference proteome</keyword>
<evidence type="ECO:0000256" key="1">
    <source>
        <dbReference type="SAM" id="SignalP"/>
    </source>
</evidence>
<dbReference type="RefSeq" id="WP_146204808.1">
    <property type="nucleotide sequence ID" value="NZ_QGDJ01000002.1"/>
</dbReference>
<name>A0A2Y9C5L0_9RHOB</name>
<keyword evidence="1" id="KW-0732">Signal</keyword>
<dbReference type="Proteomes" id="UP000245839">
    <property type="component" value="Unassembled WGS sequence"/>
</dbReference>
<reference evidence="2 4" key="2">
    <citation type="submission" date="2018-03" db="EMBL/GenBank/DDBJ databases">
        <title>Genomic Encyclopedia of Archaeal and Bacterial Type Strains, Phase II (KMG-II): from individual species to whole genera.</title>
        <authorList>
            <person name="Goeker M."/>
        </authorList>
    </citation>
    <scope>NUCLEOTIDE SEQUENCE [LARGE SCALE GENOMIC DNA]</scope>
    <source>
        <strain evidence="2 4">DSM 25227</strain>
    </source>
</reference>
<evidence type="ECO:0000313" key="2">
    <source>
        <dbReference type="EMBL" id="PWJ21093.1"/>
    </source>
</evidence>
<organism evidence="3 5">
    <name type="scientific">Jannaschia seohaensis</name>
    <dbReference type="NCBI Taxonomy" id="475081"/>
    <lineage>
        <taxon>Bacteria</taxon>
        <taxon>Pseudomonadati</taxon>
        <taxon>Pseudomonadota</taxon>
        <taxon>Alphaproteobacteria</taxon>
        <taxon>Rhodobacterales</taxon>
        <taxon>Roseobacteraceae</taxon>
        <taxon>Jannaschia</taxon>
    </lineage>
</organism>
<dbReference type="OrthoDB" id="195732at2"/>
<gene>
    <name evidence="2" type="ORF">BCF38_102341</name>
    <name evidence="3" type="ORF">SAMN05421539_102341</name>
</gene>
<feature type="chain" id="PRO_5036059097" evidence="1">
    <location>
        <begin position="40"/>
        <end position="475"/>
    </location>
</feature>
<evidence type="ECO:0000313" key="3">
    <source>
        <dbReference type="EMBL" id="SSA41503.1"/>
    </source>
</evidence>
<reference evidence="3 5" key="1">
    <citation type="submission" date="2016-10" db="EMBL/GenBank/DDBJ databases">
        <authorList>
            <person name="Cai Z."/>
        </authorList>
    </citation>
    <scope>NUCLEOTIDE SEQUENCE [LARGE SCALE GENOMIC DNA]</scope>
    <source>
        <strain evidence="3 5">DSM 25227</strain>
    </source>
</reference>